<dbReference type="AlphaFoldDB" id="A0AAJ0AQC5"/>
<dbReference type="EMBL" id="JAHMHR010000011">
    <property type="protein sequence ID" value="KAK1688432.1"/>
    <property type="molecule type" value="Genomic_DNA"/>
</dbReference>
<evidence type="ECO:0000313" key="2">
    <source>
        <dbReference type="EMBL" id="KAK1688432.1"/>
    </source>
</evidence>
<gene>
    <name evidence="2" type="ORF">BDP55DRAFT_655910</name>
</gene>
<dbReference type="PROSITE" id="PS50297">
    <property type="entry name" value="ANK_REP_REGION"/>
    <property type="match status" value="1"/>
</dbReference>
<dbReference type="SUPFAM" id="SSF48403">
    <property type="entry name" value="Ankyrin repeat"/>
    <property type="match status" value="1"/>
</dbReference>
<dbReference type="GeneID" id="85458875"/>
<dbReference type="InterPro" id="IPR036770">
    <property type="entry name" value="Ankyrin_rpt-contain_sf"/>
</dbReference>
<name>A0AAJ0AQC5_9PEZI</name>
<accession>A0AAJ0AQC5</accession>
<protein>
    <recommendedName>
        <fullName evidence="4">Fungal N-terminal domain-containing protein</fullName>
    </recommendedName>
</protein>
<evidence type="ECO:0000256" key="1">
    <source>
        <dbReference type="PROSITE-ProRule" id="PRU00023"/>
    </source>
</evidence>
<dbReference type="RefSeq" id="XP_060432127.1">
    <property type="nucleotide sequence ID" value="XM_060574349.1"/>
</dbReference>
<sequence>MAEVFGVVVSAFTVVEIAGKLGSSTIKLKKLWDEVQEVPSEMNQLVGMVDILNATLTELDRAFDKAGDPNFGTLDVSLNWCQQAATDLDTLATDLQQQIATAKRFRRRITKLKVTFKKDLIRSCEQKVQTALQILSLSLSTRIYIDINAKPQPYSVQANIAGSNLPLIETSPCQHVGFTQGPIIGSNAAINVARKSRKSSVLQTRASIFGSFVSQSVPHPEFPEVQIYQAQLQLPCWISATIWNIQVYNAYAGWKHSLRAWTVRPDDTPIFRYIKENEWENALCDIKEGRASLFDRDEDGRTLLHIAVDWERLSIVHHLLSMGLNLSDLRDHVKLLQFEGFIDGPSDVLELFKIWIYVALDDSLEEYCAPGETTMNLSAISSFVWNAPEALQYMKRSLVVTATQLPLTARFAHLDWSQINPQILLEDIQHDKDLQPEDFCATIEKSQNGSLGRFARNYRFYIVDNENYYWRGLARWIFKGTSLERLSMQESSYAGEGQYTPLFIGIFDMPWNYVNIGRCIHKLLRMWLEDMQTSSIDLDEYGRREMEVFKRDALLQERRLRIRSTRDDGYYESYPGMRLTSFTYGPEPEDWKLVWSPEAEEYAGEFWDLIENPPLRIPGGWVDDDL</sequence>
<dbReference type="Proteomes" id="UP001224890">
    <property type="component" value="Unassembled WGS sequence"/>
</dbReference>
<dbReference type="PROSITE" id="PS50088">
    <property type="entry name" value="ANK_REPEAT"/>
    <property type="match status" value="1"/>
</dbReference>
<dbReference type="Gene3D" id="1.25.40.20">
    <property type="entry name" value="Ankyrin repeat-containing domain"/>
    <property type="match status" value="1"/>
</dbReference>
<feature type="repeat" description="ANK" evidence="1">
    <location>
        <begin position="299"/>
        <end position="331"/>
    </location>
</feature>
<keyword evidence="1" id="KW-0040">ANK repeat</keyword>
<dbReference type="InterPro" id="IPR002110">
    <property type="entry name" value="Ankyrin_rpt"/>
</dbReference>
<proteinExistence type="predicted"/>
<organism evidence="2 3">
    <name type="scientific">Colletotrichum godetiae</name>
    <dbReference type="NCBI Taxonomy" id="1209918"/>
    <lineage>
        <taxon>Eukaryota</taxon>
        <taxon>Fungi</taxon>
        <taxon>Dikarya</taxon>
        <taxon>Ascomycota</taxon>
        <taxon>Pezizomycotina</taxon>
        <taxon>Sordariomycetes</taxon>
        <taxon>Hypocreomycetidae</taxon>
        <taxon>Glomerellales</taxon>
        <taxon>Glomerellaceae</taxon>
        <taxon>Colletotrichum</taxon>
        <taxon>Colletotrichum acutatum species complex</taxon>
    </lineage>
</organism>
<evidence type="ECO:0000313" key="3">
    <source>
        <dbReference type="Proteomes" id="UP001224890"/>
    </source>
</evidence>
<keyword evidence="3" id="KW-1185">Reference proteome</keyword>
<comment type="caution">
    <text evidence="2">The sequence shown here is derived from an EMBL/GenBank/DDBJ whole genome shotgun (WGS) entry which is preliminary data.</text>
</comment>
<reference evidence="2" key="1">
    <citation type="submission" date="2021-06" db="EMBL/GenBank/DDBJ databases">
        <title>Comparative genomics, transcriptomics and evolutionary studies reveal genomic signatures of adaptation to plant cell wall in hemibiotrophic fungi.</title>
        <authorList>
            <consortium name="DOE Joint Genome Institute"/>
            <person name="Baroncelli R."/>
            <person name="Diaz J.F."/>
            <person name="Benocci T."/>
            <person name="Peng M."/>
            <person name="Battaglia E."/>
            <person name="Haridas S."/>
            <person name="Andreopoulos W."/>
            <person name="Labutti K."/>
            <person name="Pangilinan J."/>
            <person name="Floch G.L."/>
            <person name="Makela M.R."/>
            <person name="Henrissat B."/>
            <person name="Grigoriev I.V."/>
            <person name="Crouch J.A."/>
            <person name="De Vries R.P."/>
            <person name="Sukno S.A."/>
            <person name="Thon M.R."/>
        </authorList>
    </citation>
    <scope>NUCLEOTIDE SEQUENCE</scope>
    <source>
        <strain evidence="2">CBS 193.32</strain>
    </source>
</reference>
<dbReference type="SMART" id="SM00248">
    <property type="entry name" value="ANK"/>
    <property type="match status" value="1"/>
</dbReference>
<evidence type="ECO:0008006" key="4">
    <source>
        <dbReference type="Google" id="ProtNLM"/>
    </source>
</evidence>